<reference evidence="3 4" key="1">
    <citation type="submission" date="2023-09" db="EMBL/GenBank/DDBJ databases">
        <authorList>
            <person name="Rey-Velasco X."/>
        </authorList>
    </citation>
    <scope>NUCLEOTIDE SEQUENCE [LARGE SCALE GENOMIC DNA]</scope>
    <source>
        <strain evidence="3 4">P007</strain>
    </source>
</reference>
<gene>
    <name evidence="3" type="ORF">RM520_07820</name>
</gene>
<name>A0ABU3BHB9_9FLAO</name>
<organism evidence="3 4">
    <name type="scientific">Croceitalea vernalis</name>
    <dbReference type="NCBI Taxonomy" id="3075599"/>
    <lineage>
        <taxon>Bacteria</taxon>
        <taxon>Pseudomonadati</taxon>
        <taxon>Bacteroidota</taxon>
        <taxon>Flavobacteriia</taxon>
        <taxon>Flavobacteriales</taxon>
        <taxon>Flavobacteriaceae</taxon>
        <taxon>Croceitalea</taxon>
    </lineage>
</organism>
<dbReference type="GO" id="GO:0016301">
    <property type="term" value="F:kinase activity"/>
    <property type="evidence" value="ECO:0007669"/>
    <property type="project" value="UniProtKB-KW"/>
</dbReference>
<keyword evidence="3" id="KW-0808">Transferase</keyword>
<protein>
    <submittedName>
        <fullName evidence="3">Histidine kinase</fullName>
    </submittedName>
</protein>
<dbReference type="RefSeq" id="WP_311387591.1">
    <property type="nucleotide sequence ID" value="NZ_JAVRHU010000002.1"/>
</dbReference>
<evidence type="ECO:0000313" key="3">
    <source>
        <dbReference type="EMBL" id="MDT0621528.1"/>
    </source>
</evidence>
<sequence>MKKLFIHHPLFRLLSPLFSGTLVYLLILLINNNVLQLQETFLGQELYVCIGLAYLIHEFSRFSLLFFERIKKPKSFFLKIMIQMITSLIMTMILVSIAMYLYFKYILLYVPNIRELYIFNIIFVFITIVYVILYLSHHFLYKINTEKITKEIAAKNEIEEDFLQFKKGINPELLYESLEAMLVLMKENPDDAEQFSDYFSTVYRYILTKQNRELVPLSEELDILNSLLLLFNNLPFRKIVFTNKVTSENWIIPSTLLTLLEIIIRTTIVSEKHALDITLEEKEESLRISFIPEQKLNSSFSMETIHDIVNAYSYYTNQQITMTIWDNLKVVDLPKLKYHENSHN</sequence>
<evidence type="ECO:0000313" key="4">
    <source>
        <dbReference type="Proteomes" id="UP001250662"/>
    </source>
</evidence>
<feature type="transmembrane region" description="Helical" evidence="1">
    <location>
        <begin position="88"/>
        <end position="110"/>
    </location>
</feature>
<keyword evidence="1" id="KW-0812">Transmembrane</keyword>
<proteinExistence type="predicted"/>
<comment type="caution">
    <text evidence="3">The sequence shown here is derived from an EMBL/GenBank/DDBJ whole genome shotgun (WGS) entry which is preliminary data.</text>
</comment>
<keyword evidence="1" id="KW-1133">Transmembrane helix</keyword>
<feature type="domain" description="Signal transduction histidine kinase internal region" evidence="2">
    <location>
        <begin position="165"/>
        <end position="228"/>
    </location>
</feature>
<keyword evidence="4" id="KW-1185">Reference proteome</keyword>
<dbReference type="EMBL" id="JAVRHU010000002">
    <property type="protein sequence ID" value="MDT0621528.1"/>
    <property type="molecule type" value="Genomic_DNA"/>
</dbReference>
<keyword evidence="1" id="KW-0472">Membrane</keyword>
<keyword evidence="3" id="KW-0418">Kinase</keyword>
<feature type="transmembrane region" description="Helical" evidence="1">
    <location>
        <begin position="12"/>
        <end position="30"/>
    </location>
</feature>
<evidence type="ECO:0000256" key="1">
    <source>
        <dbReference type="SAM" id="Phobius"/>
    </source>
</evidence>
<evidence type="ECO:0000259" key="2">
    <source>
        <dbReference type="Pfam" id="PF06580"/>
    </source>
</evidence>
<dbReference type="Proteomes" id="UP001250662">
    <property type="component" value="Unassembled WGS sequence"/>
</dbReference>
<dbReference type="InterPro" id="IPR010559">
    <property type="entry name" value="Sig_transdc_His_kin_internal"/>
</dbReference>
<accession>A0ABU3BHB9</accession>
<dbReference type="Pfam" id="PF06580">
    <property type="entry name" value="His_kinase"/>
    <property type="match status" value="1"/>
</dbReference>
<feature type="transmembrane region" description="Helical" evidence="1">
    <location>
        <begin position="116"/>
        <end position="135"/>
    </location>
</feature>